<comment type="similarity">
    <text evidence="1 6">Belongs to the XseB family.</text>
</comment>
<dbReference type="AlphaFoldDB" id="A0A7H1NUU1"/>
<dbReference type="EC" id="3.1.11.6" evidence="6"/>
<dbReference type="GO" id="GO:0009318">
    <property type="term" value="C:exodeoxyribonuclease VII complex"/>
    <property type="evidence" value="ECO:0007669"/>
    <property type="project" value="UniProtKB-UniRule"/>
</dbReference>
<evidence type="ECO:0000256" key="2">
    <source>
        <dbReference type="ARBA" id="ARBA00022490"/>
    </source>
</evidence>
<comment type="catalytic activity">
    <reaction evidence="6">
        <text>Exonucleolytic cleavage in either 5'- to 3'- or 3'- to 5'-direction to yield nucleoside 5'-phosphates.</text>
        <dbReference type="EC" id="3.1.11.6"/>
    </reaction>
</comment>
<dbReference type="HAMAP" id="MF_00337">
    <property type="entry name" value="Exonuc_7_S"/>
    <property type="match status" value="1"/>
</dbReference>
<dbReference type="GO" id="GO:0008855">
    <property type="term" value="F:exodeoxyribonuclease VII activity"/>
    <property type="evidence" value="ECO:0007669"/>
    <property type="project" value="UniProtKB-UniRule"/>
</dbReference>
<dbReference type="NCBIfam" id="NF002140">
    <property type="entry name" value="PRK00977.1-4"/>
    <property type="match status" value="1"/>
</dbReference>
<comment type="subcellular location">
    <subcellularLocation>
        <location evidence="6">Cytoplasm</location>
    </subcellularLocation>
</comment>
<evidence type="ECO:0000256" key="5">
    <source>
        <dbReference type="ARBA" id="ARBA00022839"/>
    </source>
</evidence>
<protein>
    <recommendedName>
        <fullName evidence="6">Exodeoxyribonuclease 7 small subunit</fullName>
        <ecNumber evidence="6">3.1.11.6</ecNumber>
    </recommendedName>
    <alternativeName>
        <fullName evidence="6">Exodeoxyribonuclease VII small subunit</fullName>
        <shortName evidence="6">Exonuclease VII small subunit</shortName>
    </alternativeName>
</protein>
<organism evidence="7 8">
    <name type="scientific">Entomobacter blattae</name>
    <dbReference type="NCBI Taxonomy" id="2762277"/>
    <lineage>
        <taxon>Bacteria</taxon>
        <taxon>Pseudomonadati</taxon>
        <taxon>Pseudomonadota</taxon>
        <taxon>Alphaproteobacteria</taxon>
        <taxon>Acetobacterales</taxon>
        <taxon>Acetobacteraceae</taxon>
        <taxon>Entomobacter</taxon>
    </lineage>
</organism>
<dbReference type="NCBIfam" id="TIGR01280">
    <property type="entry name" value="xseB"/>
    <property type="match status" value="1"/>
</dbReference>
<dbReference type="KEGG" id="ebla:JGUZn3_23510"/>
<comment type="subunit">
    <text evidence="6">Heterooligomer composed of large and small subunits.</text>
</comment>
<evidence type="ECO:0000313" key="7">
    <source>
        <dbReference type="EMBL" id="QNT79551.1"/>
    </source>
</evidence>
<keyword evidence="8" id="KW-1185">Reference proteome</keyword>
<keyword evidence="5 6" id="KW-0269">Exonuclease</keyword>
<dbReference type="PANTHER" id="PTHR34137">
    <property type="entry name" value="EXODEOXYRIBONUCLEASE 7 SMALL SUBUNIT"/>
    <property type="match status" value="1"/>
</dbReference>
<proteinExistence type="inferred from homology"/>
<dbReference type="PIRSF" id="PIRSF006488">
    <property type="entry name" value="Exonuc_VII_S"/>
    <property type="match status" value="1"/>
</dbReference>
<keyword evidence="2 6" id="KW-0963">Cytoplasm</keyword>
<dbReference type="Gene3D" id="1.10.287.1040">
    <property type="entry name" value="Exonuclease VII, small subunit"/>
    <property type="match status" value="1"/>
</dbReference>
<dbReference type="InterPro" id="IPR037004">
    <property type="entry name" value="Exonuc_VII_ssu_sf"/>
</dbReference>
<gene>
    <name evidence="6 7" type="primary">xseB</name>
    <name evidence="7" type="ORF">JGUZn3_23510</name>
</gene>
<dbReference type="SUPFAM" id="SSF116842">
    <property type="entry name" value="XseB-like"/>
    <property type="match status" value="1"/>
</dbReference>
<evidence type="ECO:0000256" key="6">
    <source>
        <dbReference type="HAMAP-Rule" id="MF_00337"/>
    </source>
</evidence>
<dbReference type="EMBL" id="CP060244">
    <property type="protein sequence ID" value="QNT79551.1"/>
    <property type="molecule type" value="Genomic_DNA"/>
</dbReference>
<sequence>MTSSTENLSFEDALNELEKIVRNLESGQLKLEDAIQAYERGSALKRLCEEKLNAVEARIEAIVHKNDGSIAVEPMDKE</sequence>
<dbReference type="NCBIfam" id="NF002139">
    <property type="entry name" value="PRK00977.1-3"/>
    <property type="match status" value="1"/>
</dbReference>
<dbReference type="Proteomes" id="UP000516349">
    <property type="component" value="Chromosome"/>
</dbReference>
<keyword evidence="4 6" id="KW-0378">Hydrolase</keyword>
<dbReference type="InterPro" id="IPR003761">
    <property type="entry name" value="Exonuc_VII_S"/>
</dbReference>
<accession>A0A7H1NUU1</accession>
<comment type="function">
    <text evidence="6">Bidirectionally degrades single-stranded DNA into large acid-insoluble oligonucleotides, which are then degraded further into small acid-soluble oligonucleotides.</text>
</comment>
<evidence type="ECO:0000256" key="1">
    <source>
        <dbReference type="ARBA" id="ARBA00009998"/>
    </source>
</evidence>
<name>A0A7H1NUU1_9PROT</name>
<evidence type="ECO:0000256" key="4">
    <source>
        <dbReference type="ARBA" id="ARBA00022801"/>
    </source>
</evidence>
<dbReference type="GO" id="GO:0006308">
    <property type="term" value="P:DNA catabolic process"/>
    <property type="evidence" value="ECO:0007669"/>
    <property type="project" value="UniProtKB-UniRule"/>
</dbReference>
<dbReference type="GO" id="GO:0005829">
    <property type="term" value="C:cytosol"/>
    <property type="evidence" value="ECO:0007669"/>
    <property type="project" value="TreeGrafter"/>
</dbReference>
<evidence type="ECO:0000256" key="3">
    <source>
        <dbReference type="ARBA" id="ARBA00022722"/>
    </source>
</evidence>
<evidence type="ECO:0000313" key="8">
    <source>
        <dbReference type="Proteomes" id="UP000516349"/>
    </source>
</evidence>
<dbReference type="Pfam" id="PF02609">
    <property type="entry name" value="Exonuc_VII_S"/>
    <property type="match status" value="1"/>
</dbReference>
<reference evidence="7 8" key="1">
    <citation type="submission" date="2020-08" db="EMBL/GenBank/DDBJ databases">
        <title>Complete genome sequence of Entomobacter blattae G55GP.</title>
        <authorList>
            <person name="Poehlein A."/>
            <person name="Guzman J."/>
            <person name="Daniel R."/>
            <person name="Vilcinskas A."/>
        </authorList>
    </citation>
    <scope>NUCLEOTIDE SEQUENCE [LARGE SCALE GENOMIC DNA]</scope>
    <source>
        <strain evidence="7 8">G55GP</strain>
    </source>
</reference>
<keyword evidence="3 6" id="KW-0540">Nuclease</keyword>
<dbReference type="PANTHER" id="PTHR34137:SF1">
    <property type="entry name" value="EXODEOXYRIBONUCLEASE 7 SMALL SUBUNIT"/>
    <property type="match status" value="1"/>
</dbReference>
<dbReference type="RefSeq" id="WP_203413700.1">
    <property type="nucleotide sequence ID" value="NZ_CP060244.1"/>
</dbReference>